<protein>
    <recommendedName>
        <fullName evidence="9">Prenyltransferase alpha-alpha toroid domain-containing protein</fullName>
    </recommendedName>
</protein>
<dbReference type="Gene3D" id="1.50.10.20">
    <property type="match status" value="1"/>
</dbReference>
<evidence type="ECO:0000256" key="2">
    <source>
        <dbReference type="ARBA" id="ARBA00010497"/>
    </source>
</evidence>
<evidence type="ECO:0000259" key="9">
    <source>
        <dbReference type="Pfam" id="PF00432"/>
    </source>
</evidence>
<proteinExistence type="inferred from homology"/>
<keyword evidence="5" id="KW-0479">Metal-binding</keyword>
<evidence type="ECO:0000256" key="6">
    <source>
        <dbReference type="ARBA" id="ARBA00022737"/>
    </source>
</evidence>
<dbReference type="GO" id="GO:0004660">
    <property type="term" value="F:protein farnesyltransferase activity"/>
    <property type="evidence" value="ECO:0007669"/>
    <property type="project" value="TreeGrafter"/>
</dbReference>
<evidence type="ECO:0000313" key="11">
    <source>
        <dbReference type="Proteomes" id="UP000652761"/>
    </source>
</evidence>
<dbReference type="PANTHER" id="PTHR11774:SF6">
    <property type="entry name" value="PROTEIN FARNESYLTRANSFERASE SUBUNIT BETA"/>
    <property type="match status" value="1"/>
</dbReference>
<gene>
    <name evidence="10" type="ORF">Taro_020946</name>
</gene>
<accession>A0A843UXN9</accession>
<keyword evidence="7" id="KW-0862">Zinc</keyword>
<evidence type="ECO:0000256" key="3">
    <source>
        <dbReference type="ARBA" id="ARBA00022602"/>
    </source>
</evidence>
<dbReference type="Proteomes" id="UP000652761">
    <property type="component" value="Unassembled WGS sequence"/>
</dbReference>
<dbReference type="OrthoDB" id="10261146at2759"/>
<keyword evidence="4" id="KW-0808">Transferase</keyword>
<dbReference type="SUPFAM" id="SSF48239">
    <property type="entry name" value="Terpenoid cyclases/Protein prenyltransferases"/>
    <property type="match status" value="1"/>
</dbReference>
<feature type="domain" description="Prenyltransferase alpha-alpha toroid" evidence="9">
    <location>
        <begin position="76"/>
        <end position="183"/>
    </location>
</feature>
<evidence type="ECO:0000256" key="8">
    <source>
        <dbReference type="SAM" id="MobiDB-lite"/>
    </source>
</evidence>
<keyword evidence="3" id="KW-0637">Prenyltransferase</keyword>
<comment type="cofactor">
    <cofactor evidence="1">
        <name>Zn(2+)</name>
        <dbReference type="ChEBI" id="CHEBI:29105"/>
    </cofactor>
</comment>
<dbReference type="InterPro" id="IPR008930">
    <property type="entry name" value="Terpenoid_cyclase/PrenylTrfase"/>
</dbReference>
<feature type="compositionally biased region" description="Low complexity" evidence="8">
    <location>
        <begin position="15"/>
        <end position="33"/>
    </location>
</feature>
<dbReference type="InterPro" id="IPR045089">
    <property type="entry name" value="PGGT1B-like"/>
</dbReference>
<dbReference type="EMBL" id="NMUH01001052">
    <property type="protein sequence ID" value="MQL88388.1"/>
    <property type="molecule type" value="Genomic_DNA"/>
</dbReference>
<dbReference type="PANTHER" id="PTHR11774">
    <property type="entry name" value="GERANYLGERANYL TRANSFERASE TYPE BETA SUBUNIT"/>
    <property type="match status" value="1"/>
</dbReference>
<evidence type="ECO:0000256" key="4">
    <source>
        <dbReference type="ARBA" id="ARBA00022679"/>
    </source>
</evidence>
<keyword evidence="11" id="KW-1185">Reference proteome</keyword>
<dbReference type="GO" id="GO:0046872">
    <property type="term" value="F:metal ion binding"/>
    <property type="evidence" value="ECO:0007669"/>
    <property type="project" value="UniProtKB-KW"/>
</dbReference>
<organism evidence="10 11">
    <name type="scientific">Colocasia esculenta</name>
    <name type="common">Wild taro</name>
    <name type="synonym">Arum esculentum</name>
    <dbReference type="NCBI Taxonomy" id="4460"/>
    <lineage>
        <taxon>Eukaryota</taxon>
        <taxon>Viridiplantae</taxon>
        <taxon>Streptophyta</taxon>
        <taxon>Embryophyta</taxon>
        <taxon>Tracheophyta</taxon>
        <taxon>Spermatophyta</taxon>
        <taxon>Magnoliopsida</taxon>
        <taxon>Liliopsida</taxon>
        <taxon>Araceae</taxon>
        <taxon>Aroideae</taxon>
        <taxon>Colocasieae</taxon>
        <taxon>Colocasia</taxon>
    </lineage>
</organism>
<evidence type="ECO:0000256" key="7">
    <source>
        <dbReference type="ARBA" id="ARBA00022833"/>
    </source>
</evidence>
<name>A0A843UXN9_COLES</name>
<comment type="caution">
    <text evidence="10">The sequence shown here is derived from an EMBL/GenBank/DDBJ whole genome shotgun (WGS) entry which is preliminary data.</text>
</comment>
<reference evidence="10" key="1">
    <citation type="submission" date="2017-07" db="EMBL/GenBank/DDBJ databases">
        <title>Taro Niue Genome Assembly and Annotation.</title>
        <authorList>
            <person name="Atibalentja N."/>
            <person name="Keating K."/>
            <person name="Fields C.J."/>
        </authorList>
    </citation>
    <scope>NUCLEOTIDE SEQUENCE</scope>
    <source>
        <strain evidence="10">Niue_2</strain>
        <tissue evidence="10">Leaf</tissue>
    </source>
</reference>
<evidence type="ECO:0000256" key="1">
    <source>
        <dbReference type="ARBA" id="ARBA00001947"/>
    </source>
</evidence>
<evidence type="ECO:0000313" key="10">
    <source>
        <dbReference type="EMBL" id="MQL88388.1"/>
    </source>
</evidence>
<keyword evidence="6" id="KW-0677">Repeat</keyword>
<dbReference type="AlphaFoldDB" id="A0A843UXN9"/>
<feature type="region of interest" description="Disordered" evidence="8">
    <location>
        <begin position="1"/>
        <end position="38"/>
    </location>
</feature>
<dbReference type="Pfam" id="PF00432">
    <property type="entry name" value="Prenyltrans"/>
    <property type="match status" value="1"/>
</dbReference>
<sequence length="279" mass="29903">MAETGAPMDARCRSRSSSSSSGGAGDGSSFSSSAPPQRRLTVTQRDQLGVEAKVFEILRSLNGASPQTRSIMLELWRDKHIEFLTKGLKHLGPSFCVLDANRPWLCYWILHSLALLGDSVDSELEDNVVDFLSRCQDSEGGYGGGPGQLPHLATTYAAVNSLITLGNERALSSINRVGAREGVMRDGTDECAGVGPCPASRPMVSSSLSNCCPNQLMLSCRHCRRTAKSVPLKADLSALWFWPQDGSGRPGPGHIAVVGISPNIWCAADRRHVVVAKLV</sequence>
<comment type="similarity">
    <text evidence="2">Belongs to the protein prenyltransferase subunit beta family.</text>
</comment>
<evidence type="ECO:0000256" key="5">
    <source>
        <dbReference type="ARBA" id="ARBA00022723"/>
    </source>
</evidence>
<dbReference type="InterPro" id="IPR001330">
    <property type="entry name" value="Prenyltrans"/>
</dbReference>
<dbReference type="GO" id="GO:0005965">
    <property type="term" value="C:protein farnesyltransferase complex"/>
    <property type="evidence" value="ECO:0007669"/>
    <property type="project" value="TreeGrafter"/>
</dbReference>